<reference evidence="2" key="2">
    <citation type="submission" date="2023-06" db="EMBL/GenBank/DDBJ databases">
        <authorList>
            <person name="Swenson N.G."/>
            <person name="Wegrzyn J.L."/>
            <person name="Mcevoy S.L."/>
        </authorList>
    </citation>
    <scope>NUCLEOTIDE SEQUENCE</scope>
    <source>
        <strain evidence="2">NS2018</strain>
        <tissue evidence="2">Leaf</tissue>
    </source>
</reference>
<feature type="region of interest" description="Disordered" evidence="1">
    <location>
        <begin position="96"/>
        <end position="119"/>
    </location>
</feature>
<name>A0AA39T7Y7_ACESA</name>
<gene>
    <name evidence="2" type="ORF">LWI29_016612</name>
</gene>
<keyword evidence="3" id="KW-1185">Reference proteome</keyword>
<dbReference type="Proteomes" id="UP001168877">
    <property type="component" value="Unassembled WGS sequence"/>
</dbReference>
<dbReference type="AlphaFoldDB" id="A0AA39T7Y7"/>
<accession>A0AA39T7Y7</accession>
<sequence>MHAAIRTRCPSRDTHGMEALEDFMVGTTVESRLTIPPQAHQSVWRRSHGRAIGCGLEVWAVLDWARMDIELARLMPNWSPPHGACPNLAMVRKVGSSRVGDSSSSSESSSRSSSERGSIESLFEGQGALNLAYPEVLQSGHEGDSVAPAIEKKSTVPAVSVGSEDSDRETLSTLYMHDLKISPNYYRDALTWKFDPKDSPITPEWC</sequence>
<organism evidence="2 3">
    <name type="scientific">Acer saccharum</name>
    <name type="common">Sugar maple</name>
    <dbReference type="NCBI Taxonomy" id="4024"/>
    <lineage>
        <taxon>Eukaryota</taxon>
        <taxon>Viridiplantae</taxon>
        <taxon>Streptophyta</taxon>
        <taxon>Embryophyta</taxon>
        <taxon>Tracheophyta</taxon>
        <taxon>Spermatophyta</taxon>
        <taxon>Magnoliopsida</taxon>
        <taxon>eudicotyledons</taxon>
        <taxon>Gunneridae</taxon>
        <taxon>Pentapetalae</taxon>
        <taxon>rosids</taxon>
        <taxon>malvids</taxon>
        <taxon>Sapindales</taxon>
        <taxon>Sapindaceae</taxon>
        <taxon>Hippocastanoideae</taxon>
        <taxon>Acereae</taxon>
        <taxon>Acer</taxon>
    </lineage>
</organism>
<feature type="compositionally biased region" description="Low complexity" evidence="1">
    <location>
        <begin position="96"/>
        <end position="112"/>
    </location>
</feature>
<evidence type="ECO:0000313" key="3">
    <source>
        <dbReference type="Proteomes" id="UP001168877"/>
    </source>
</evidence>
<evidence type="ECO:0000256" key="1">
    <source>
        <dbReference type="SAM" id="MobiDB-lite"/>
    </source>
</evidence>
<comment type="caution">
    <text evidence="2">The sequence shown here is derived from an EMBL/GenBank/DDBJ whole genome shotgun (WGS) entry which is preliminary data.</text>
</comment>
<evidence type="ECO:0000313" key="2">
    <source>
        <dbReference type="EMBL" id="KAK0604534.1"/>
    </source>
</evidence>
<protein>
    <submittedName>
        <fullName evidence="2">Uncharacterized protein</fullName>
    </submittedName>
</protein>
<proteinExistence type="predicted"/>
<reference evidence="2" key="1">
    <citation type="journal article" date="2022" name="Plant J.">
        <title>Strategies of tolerance reflected in two North American maple genomes.</title>
        <authorList>
            <person name="McEvoy S.L."/>
            <person name="Sezen U.U."/>
            <person name="Trouern-Trend A."/>
            <person name="McMahon S.M."/>
            <person name="Schaberg P.G."/>
            <person name="Yang J."/>
            <person name="Wegrzyn J.L."/>
            <person name="Swenson N.G."/>
        </authorList>
    </citation>
    <scope>NUCLEOTIDE SEQUENCE</scope>
    <source>
        <strain evidence="2">NS2018</strain>
    </source>
</reference>
<dbReference type="EMBL" id="JAUESC010000002">
    <property type="protein sequence ID" value="KAK0604534.1"/>
    <property type="molecule type" value="Genomic_DNA"/>
</dbReference>